<dbReference type="AlphaFoldDB" id="A0A6A4WA09"/>
<organism evidence="6 7">
    <name type="scientific">Amphibalanus amphitrite</name>
    <name type="common">Striped barnacle</name>
    <name type="synonym">Balanus amphitrite</name>
    <dbReference type="NCBI Taxonomy" id="1232801"/>
    <lineage>
        <taxon>Eukaryota</taxon>
        <taxon>Metazoa</taxon>
        <taxon>Ecdysozoa</taxon>
        <taxon>Arthropoda</taxon>
        <taxon>Crustacea</taxon>
        <taxon>Multicrustacea</taxon>
        <taxon>Cirripedia</taxon>
        <taxon>Thoracica</taxon>
        <taxon>Thoracicalcarea</taxon>
        <taxon>Balanomorpha</taxon>
        <taxon>Balanoidea</taxon>
        <taxon>Balanidae</taxon>
        <taxon>Amphibalaninae</taxon>
        <taxon>Amphibalanus</taxon>
    </lineage>
</organism>
<evidence type="ECO:0000256" key="2">
    <source>
        <dbReference type="ARBA" id="ARBA00006176"/>
    </source>
</evidence>
<feature type="region of interest" description="Disordered" evidence="5">
    <location>
        <begin position="1"/>
        <end position="30"/>
    </location>
</feature>
<comment type="subcellular location">
    <subcellularLocation>
        <location evidence="1">Cytoplasm</location>
    </subcellularLocation>
</comment>
<dbReference type="GO" id="GO:0005737">
    <property type="term" value="C:cytoplasm"/>
    <property type="evidence" value="ECO:0007669"/>
    <property type="project" value="UniProtKB-SubCell"/>
</dbReference>
<comment type="similarity">
    <text evidence="2">Belongs to the dynactin subunit 2 family.</text>
</comment>
<name>A0A6A4WA09_AMPAM</name>
<reference evidence="6 7" key="1">
    <citation type="submission" date="2019-07" db="EMBL/GenBank/DDBJ databases">
        <title>Draft genome assembly of a fouling barnacle, Amphibalanus amphitrite (Darwin, 1854): The first reference genome for Thecostraca.</title>
        <authorList>
            <person name="Kim W."/>
        </authorList>
    </citation>
    <scope>NUCLEOTIDE SEQUENCE [LARGE SCALE GENOMIC DNA]</scope>
    <source>
        <strain evidence="6">SNU_AA5</strain>
        <tissue evidence="6">Soma without cirri and trophi</tissue>
    </source>
</reference>
<evidence type="ECO:0000256" key="1">
    <source>
        <dbReference type="ARBA" id="ARBA00004496"/>
    </source>
</evidence>
<accession>A0A6A4WA09</accession>
<dbReference type="PANTHER" id="PTHR15346">
    <property type="entry name" value="DYNACTIN SUBUNIT"/>
    <property type="match status" value="1"/>
</dbReference>
<protein>
    <submittedName>
        <fullName evidence="6">Dynactin subunit 2-A</fullName>
    </submittedName>
</protein>
<evidence type="ECO:0000256" key="4">
    <source>
        <dbReference type="ARBA" id="ARBA00023017"/>
    </source>
</evidence>
<comment type="caution">
    <text evidence="6">The sequence shown here is derived from an EMBL/GenBank/DDBJ whole genome shotgun (WGS) entry which is preliminary data.</text>
</comment>
<gene>
    <name evidence="6" type="primary">dctn2-a</name>
    <name evidence="6" type="ORF">FJT64_003719</name>
</gene>
<keyword evidence="4" id="KW-0243">Dynein</keyword>
<proteinExistence type="inferred from homology"/>
<dbReference type="InterPro" id="IPR028133">
    <property type="entry name" value="Dynamitin"/>
</dbReference>
<dbReference type="OrthoDB" id="4977at2759"/>
<dbReference type="GO" id="GO:0005869">
    <property type="term" value="C:dynactin complex"/>
    <property type="evidence" value="ECO:0007669"/>
    <property type="project" value="InterPro"/>
</dbReference>
<evidence type="ECO:0000313" key="7">
    <source>
        <dbReference type="Proteomes" id="UP000440578"/>
    </source>
</evidence>
<dbReference type="Pfam" id="PF04912">
    <property type="entry name" value="Dynamitin"/>
    <property type="match status" value="1"/>
</dbReference>
<dbReference type="Proteomes" id="UP000440578">
    <property type="component" value="Unassembled WGS sequence"/>
</dbReference>
<sequence>MADPKYANLPGLAPDDEPDTYETDDRPEAEQDLWIEDESENVEKLHVSTSEAFEKFKDKNLDGKKADFSDRLRRGRNTGYAARTGQWELAGEGQPETVVQKYQRLQLELQQLDQEIADLQSGLKPDSGAEERSAAQLGSEMDALHGHLAEVNLEQLLGAQVLSELGDPQGALRSKLEQQLSQLAGGAGGAVTKPASGAGDASATYELHLRPEKARAQQAAALGELEKRLERMERAVGAAPDKMSRLSAETRQRSLLSAVAALSSKVALLEPATLEAAEARLQALHQRMNQLSEQRQAGVDAEKMTKISELHELMQRTAGVQGELPVILDRLTSLQGLHDHALNFSRSLTQLEAAQQKIDAGLGQGEARLAQVQADCAASLSTLTKGLDALTARLDAVKK</sequence>
<evidence type="ECO:0000256" key="5">
    <source>
        <dbReference type="SAM" id="MobiDB-lite"/>
    </source>
</evidence>
<dbReference type="EMBL" id="VIIS01001400">
    <property type="protein sequence ID" value="KAF0298948.1"/>
    <property type="molecule type" value="Genomic_DNA"/>
</dbReference>
<evidence type="ECO:0000256" key="3">
    <source>
        <dbReference type="ARBA" id="ARBA00022490"/>
    </source>
</evidence>
<dbReference type="GO" id="GO:0007017">
    <property type="term" value="P:microtubule-based process"/>
    <property type="evidence" value="ECO:0007669"/>
    <property type="project" value="InterPro"/>
</dbReference>
<keyword evidence="3" id="KW-0963">Cytoplasm</keyword>
<keyword evidence="7" id="KW-1185">Reference proteome</keyword>
<dbReference type="GO" id="GO:0030286">
    <property type="term" value="C:dynein complex"/>
    <property type="evidence" value="ECO:0007669"/>
    <property type="project" value="UniProtKB-KW"/>
</dbReference>
<evidence type="ECO:0000313" key="6">
    <source>
        <dbReference type="EMBL" id="KAF0298948.1"/>
    </source>
</evidence>